<dbReference type="InterPro" id="IPR025232">
    <property type="entry name" value="DUF4174"/>
</dbReference>
<evidence type="ECO:0000313" key="3">
    <source>
        <dbReference type="EMBL" id="MCH7398110.1"/>
    </source>
</evidence>
<gene>
    <name evidence="3" type="ORF">MM236_08925</name>
</gene>
<dbReference type="RefSeq" id="WP_241274621.1">
    <property type="nucleotide sequence ID" value="NZ_JAKZGS010000005.1"/>
</dbReference>
<reference evidence="3" key="1">
    <citation type="submission" date="2022-03" db="EMBL/GenBank/DDBJ databases">
        <title>De novo assembled genomes of Belliella spp. (Cyclobacteriaceae) strains.</title>
        <authorList>
            <person name="Szabo A."/>
            <person name="Korponai K."/>
            <person name="Felfoldi T."/>
        </authorList>
    </citation>
    <scope>NUCLEOTIDE SEQUENCE</scope>
    <source>
        <strain evidence="3">DSM 107340</strain>
    </source>
</reference>
<protein>
    <submittedName>
        <fullName evidence="3">DUF4174 domain-containing protein</fullName>
    </submittedName>
</protein>
<dbReference type="Proteomes" id="UP001165488">
    <property type="component" value="Unassembled WGS sequence"/>
</dbReference>
<evidence type="ECO:0000313" key="4">
    <source>
        <dbReference type="Proteomes" id="UP001165488"/>
    </source>
</evidence>
<sequence length="136" mass="16289">MGLLMFCFLMFDIQPQDTIRDLDHLRWKNRIVLYFPKENDSTYELPDSLMVEIEERKIVYFIFGEEIKSNRKVDFSGKYLDELISKYKMGSKKDCWVLIGLDGGVKLKEDSKLNWGKTMRKIDTMPMRIRDVRDNY</sequence>
<organism evidence="3 4">
    <name type="scientific">Belliella calami</name>
    <dbReference type="NCBI Taxonomy" id="2923436"/>
    <lineage>
        <taxon>Bacteria</taxon>
        <taxon>Pseudomonadati</taxon>
        <taxon>Bacteroidota</taxon>
        <taxon>Cytophagia</taxon>
        <taxon>Cytophagales</taxon>
        <taxon>Cyclobacteriaceae</taxon>
        <taxon>Belliella</taxon>
    </lineage>
</organism>
<proteinExistence type="predicted"/>
<feature type="domain" description="DUF4174" evidence="2">
    <location>
        <begin position="22"/>
        <end position="130"/>
    </location>
</feature>
<dbReference type="Pfam" id="PF13778">
    <property type="entry name" value="DUF4174"/>
    <property type="match status" value="1"/>
</dbReference>
<keyword evidence="4" id="KW-1185">Reference proteome</keyword>
<evidence type="ECO:0000259" key="2">
    <source>
        <dbReference type="Pfam" id="PF13778"/>
    </source>
</evidence>
<accession>A0ABS9UPL1</accession>
<comment type="caution">
    <text evidence="3">The sequence shown here is derived from an EMBL/GenBank/DDBJ whole genome shotgun (WGS) entry which is preliminary data.</text>
</comment>
<evidence type="ECO:0000256" key="1">
    <source>
        <dbReference type="ARBA" id="ARBA00022729"/>
    </source>
</evidence>
<dbReference type="EMBL" id="JAKZGS010000005">
    <property type="protein sequence ID" value="MCH7398110.1"/>
    <property type="molecule type" value="Genomic_DNA"/>
</dbReference>
<keyword evidence="1" id="KW-0732">Signal</keyword>
<name>A0ABS9UPL1_9BACT</name>